<dbReference type="Proteomes" id="UP000050489">
    <property type="component" value="Unassembled WGS sequence"/>
</dbReference>
<feature type="signal peptide" evidence="1">
    <location>
        <begin position="1"/>
        <end position="23"/>
    </location>
</feature>
<evidence type="ECO:0000313" key="3">
    <source>
        <dbReference type="EMBL" id="OCO83657.1"/>
    </source>
</evidence>
<organism evidence="3 4">
    <name type="scientific">Serratia marcescens</name>
    <dbReference type="NCBI Taxonomy" id="615"/>
    <lineage>
        <taxon>Bacteria</taxon>
        <taxon>Pseudomonadati</taxon>
        <taxon>Pseudomonadota</taxon>
        <taxon>Gammaproteobacteria</taxon>
        <taxon>Enterobacterales</taxon>
        <taxon>Yersiniaceae</taxon>
        <taxon>Serratia</taxon>
    </lineage>
</organism>
<evidence type="ECO:0000259" key="2">
    <source>
        <dbReference type="Pfam" id="PF00857"/>
    </source>
</evidence>
<dbReference type="PANTHER" id="PTHR43559">
    <property type="entry name" value="HYDROLASE YCAC-RELATED"/>
    <property type="match status" value="1"/>
</dbReference>
<dbReference type="InterPro" id="IPR053152">
    <property type="entry name" value="Hydrolase_YcaC-like"/>
</dbReference>
<dbReference type="RefSeq" id="WP_055317538.1">
    <property type="nucleotide sequence ID" value="NZ_CADDTT010000017.1"/>
</dbReference>
<evidence type="ECO:0000313" key="4">
    <source>
        <dbReference type="Proteomes" id="UP000050489"/>
    </source>
</evidence>
<comment type="caution">
    <text evidence="3">The sequence shown here is derived from an EMBL/GenBank/DDBJ whole genome shotgun (WGS) entry which is preliminary data.</text>
</comment>
<dbReference type="InterPro" id="IPR036380">
    <property type="entry name" value="Isochorismatase-like_sf"/>
</dbReference>
<dbReference type="PANTHER" id="PTHR43559:SF1">
    <property type="entry name" value="HYDROLASE"/>
    <property type="match status" value="1"/>
</dbReference>
<feature type="chain" id="PRO_5026105485" evidence="1">
    <location>
        <begin position="24"/>
        <end position="240"/>
    </location>
</feature>
<gene>
    <name evidence="3" type="ORF">AN695_0203650</name>
</gene>
<feature type="domain" description="Isochorismatase-like" evidence="2">
    <location>
        <begin position="49"/>
        <end position="199"/>
    </location>
</feature>
<name>A0A2F0PHS7_SERMA</name>
<dbReference type="Gene3D" id="3.40.50.850">
    <property type="entry name" value="Isochorismatase-like"/>
    <property type="match status" value="1"/>
</dbReference>
<dbReference type="EMBL" id="LJEX02000103">
    <property type="protein sequence ID" value="OCO83657.1"/>
    <property type="molecule type" value="Genomic_DNA"/>
</dbReference>
<dbReference type="InterPro" id="IPR000868">
    <property type="entry name" value="Isochorismatase-like_dom"/>
</dbReference>
<proteinExistence type="predicted"/>
<dbReference type="AlphaFoldDB" id="A0A2F0PHS7"/>
<sequence length="240" mass="24972">MKTFYRTLALTIAMAGAAQPAFAAPAASQPHTQTQQASGSLQLLDRNNSVLLLVDHQIGLITGVRDMDSAALKHNVVALAKAAQVMGIPVVVTSTGANGPFGPIIPELKAALPGVKIIDRHSVNAWDDANVRKAVEATGRKKIVIAGVSLEVCAGFPAITAKAAGYDTYVVIDASGTFNQSKHEAGMARLIQAGVIPTDYGTVGVEWLGDNGDAKAVELYGALDMPATTLVNQLFQAKGK</sequence>
<protein>
    <submittedName>
        <fullName evidence="3">Isochorismatase</fullName>
    </submittedName>
</protein>
<reference evidence="4" key="1">
    <citation type="submission" date="2016-04" db="EMBL/GenBank/DDBJ databases">
        <authorList>
            <person name="Osei Sekyere J."/>
            <person name="Sivertsen A."/>
            <person name="Pedersen A.T."/>
            <person name="Sundsfjord A."/>
        </authorList>
    </citation>
    <scope>NUCLEOTIDE SEQUENCE [LARGE SCALE GENOMIC DNA]</scope>
    <source>
        <strain evidence="4">945174350</strain>
    </source>
</reference>
<dbReference type="SUPFAM" id="SSF52499">
    <property type="entry name" value="Isochorismatase-like hydrolases"/>
    <property type="match status" value="1"/>
</dbReference>
<dbReference type="Pfam" id="PF00857">
    <property type="entry name" value="Isochorismatase"/>
    <property type="match status" value="1"/>
</dbReference>
<keyword evidence="1" id="KW-0732">Signal</keyword>
<accession>A0A2F0PHS7</accession>
<evidence type="ECO:0000256" key="1">
    <source>
        <dbReference type="SAM" id="SignalP"/>
    </source>
</evidence>